<dbReference type="PANTHER" id="PTHR42760">
    <property type="entry name" value="SHORT-CHAIN DEHYDROGENASES/REDUCTASES FAMILY MEMBER"/>
    <property type="match status" value="1"/>
</dbReference>
<evidence type="ECO:0000313" key="3">
    <source>
        <dbReference type="Proteomes" id="UP000649289"/>
    </source>
</evidence>
<dbReference type="PANTHER" id="PTHR42760:SF122">
    <property type="entry name" value="NAD(P)-BINDING PROTEIN"/>
    <property type="match status" value="1"/>
</dbReference>
<dbReference type="Gene3D" id="3.40.50.720">
    <property type="entry name" value="NAD(P)-binding Rossmann-like Domain"/>
    <property type="match status" value="1"/>
</dbReference>
<name>A0ABR8ML55_9ACTN</name>
<comment type="similarity">
    <text evidence="1">Belongs to the short-chain dehydrogenases/reductases (SDR) family.</text>
</comment>
<keyword evidence="3" id="KW-1185">Reference proteome</keyword>
<dbReference type="InterPro" id="IPR002347">
    <property type="entry name" value="SDR_fam"/>
</dbReference>
<dbReference type="EMBL" id="JACXYY010000009">
    <property type="protein sequence ID" value="MBD3916748.1"/>
    <property type="molecule type" value="Genomic_DNA"/>
</dbReference>
<evidence type="ECO:0000256" key="1">
    <source>
        <dbReference type="ARBA" id="ARBA00006484"/>
    </source>
</evidence>
<organism evidence="2 3">
    <name type="scientific">Nocardioides hwasunensis</name>
    <dbReference type="NCBI Taxonomy" id="397258"/>
    <lineage>
        <taxon>Bacteria</taxon>
        <taxon>Bacillati</taxon>
        <taxon>Actinomycetota</taxon>
        <taxon>Actinomycetes</taxon>
        <taxon>Propionibacteriales</taxon>
        <taxon>Nocardioidaceae</taxon>
        <taxon>Nocardioides</taxon>
    </lineage>
</organism>
<dbReference type="NCBIfam" id="NF005559">
    <property type="entry name" value="PRK07231.1"/>
    <property type="match status" value="1"/>
</dbReference>
<dbReference type="PROSITE" id="PS00061">
    <property type="entry name" value="ADH_SHORT"/>
    <property type="match status" value="1"/>
</dbReference>
<dbReference type="Pfam" id="PF13561">
    <property type="entry name" value="adh_short_C2"/>
    <property type="match status" value="1"/>
</dbReference>
<dbReference type="InterPro" id="IPR020904">
    <property type="entry name" value="Sc_DH/Rdtase_CS"/>
</dbReference>
<evidence type="ECO:0000313" key="2">
    <source>
        <dbReference type="EMBL" id="MBD3916748.1"/>
    </source>
</evidence>
<dbReference type="PRINTS" id="PR00080">
    <property type="entry name" value="SDRFAMILY"/>
</dbReference>
<comment type="caution">
    <text evidence="2">The sequence shown here is derived from an EMBL/GenBank/DDBJ whole genome shotgun (WGS) entry which is preliminary data.</text>
</comment>
<dbReference type="SUPFAM" id="SSF51735">
    <property type="entry name" value="NAD(P)-binding Rossmann-fold domains"/>
    <property type="match status" value="1"/>
</dbReference>
<reference evidence="2 3" key="1">
    <citation type="submission" date="2020-09" db="EMBL/GenBank/DDBJ databases">
        <title>novel species in genus Nocardioides.</title>
        <authorList>
            <person name="Zhang G."/>
        </authorList>
    </citation>
    <scope>NUCLEOTIDE SEQUENCE [LARGE SCALE GENOMIC DNA]</scope>
    <source>
        <strain evidence="2 3">19197</strain>
    </source>
</reference>
<dbReference type="CDD" id="cd05233">
    <property type="entry name" value="SDR_c"/>
    <property type="match status" value="1"/>
</dbReference>
<proteinExistence type="inferred from homology"/>
<accession>A0ABR8ML55</accession>
<sequence length="262" mass="25828">MPGALGGKVALVTGAGSGLGRAIAVEYAVEGAAVLCSDRDAVGVQDVVAAIRGSGGTATAHVGDVTSESDCAAAVALALAELGGLDVVVANAGIPGEGKAHEISLDDWSKVIGVNLTGVFLTVRAALPHLVGQGAGSIVLTASIAGLVGLPNIPAYAAAKGGVVALGRQLAREYAPDGIRTNVIAPGTILTPLVEDAFRQRHGDGIEEALSRRATAVPLGRLGSPEDVARAAVYLGSDASGWVTGTVLTVDGGNVHLGPVQG</sequence>
<protein>
    <submittedName>
        <fullName evidence="2">SDR family oxidoreductase</fullName>
    </submittedName>
</protein>
<gene>
    <name evidence="2" type="ORF">IEZ25_19175</name>
</gene>
<dbReference type="InterPro" id="IPR036291">
    <property type="entry name" value="NAD(P)-bd_dom_sf"/>
</dbReference>
<dbReference type="PRINTS" id="PR00081">
    <property type="entry name" value="GDHRDH"/>
</dbReference>
<dbReference type="Proteomes" id="UP000649289">
    <property type="component" value="Unassembled WGS sequence"/>
</dbReference>